<feature type="transmembrane region" description="Helical" evidence="2">
    <location>
        <begin position="131"/>
        <end position="150"/>
    </location>
</feature>
<evidence type="ECO:0000313" key="3">
    <source>
        <dbReference type="EMBL" id="KAH6689864.1"/>
    </source>
</evidence>
<accession>A0A9P8VFJ0</accession>
<dbReference type="PANTHER" id="PTHR35179">
    <property type="entry name" value="PROTEIN CBG02620"/>
    <property type="match status" value="1"/>
</dbReference>
<gene>
    <name evidence="3" type="ORF">F5X68DRAFT_254511</name>
</gene>
<dbReference type="EMBL" id="JAGSXJ010000007">
    <property type="protein sequence ID" value="KAH6689864.1"/>
    <property type="molecule type" value="Genomic_DNA"/>
</dbReference>
<keyword evidence="2" id="KW-0812">Transmembrane</keyword>
<feature type="transmembrane region" description="Helical" evidence="2">
    <location>
        <begin position="170"/>
        <end position="188"/>
    </location>
</feature>
<sequence length="387" mass="43774">MITLLPDRFVLEEVTRYDLMLASMAWGFTLGIGWLTTWSAVKQSMGIWKRRNWGILRNAYFWMIWLEISVCLGFGIICFLYILGIIPPSFAFYFCILTLWALQVQFLLQIIINRCTILITDHAWAWRLKMIVAAIITCINISVYCIWVPARLQISDRYIHINEYWDRCEKIIYLIIDAGLNFYFIRIVQQNLVQHGLVKYRGLVRFNMFIISFSLAMDVLIIGMMSLDNTFVYMQFHPLAYIVKLKIELSMAELIAKIAKNRDPNHLGGAGRDFYAKSGSNGGSQSVGTVLGGAKNRVWATATTTVELKTMDARGKEHQRTGTTAFAHSDTDTLIDPGSSFSGSGPASADRDRSRDLEQGVSPPGHLAADRKDFGSVSSFNSTSDRI</sequence>
<name>A0A9P8VFJ0_9PEZI</name>
<feature type="transmembrane region" description="Helical" evidence="2">
    <location>
        <begin position="209"/>
        <end position="227"/>
    </location>
</feature>
<feature type="compositionally biased region" description="Polar residues" evidence="1">
    <location>
        <begin position="376"/>
        <end position="387"/>
    </location>
</feature>
<keyword evidence="2" id="KW-0472">Membrane</keyword>
<feature type="transmembrane region" description="Helical" evidence="2">
    <location>
        <begin position="62"/>
        <end position="84"/>
    </location>
</feature>
<evidence type="ECO:0000256" key="1">
    <source>
        <dbReference type="SAM" id="MobiDB-lite"/>
    </source>
</evidence>
<comment type="caution">
    <text evidence="3">The sequence shown here is derived from an EMBL/GenBank/DDBJ whole genome shotgun (WGS) entry which is preliminary data.</text>
</comment>
<protein>
    <submittedName>
        <fullName evidence="3">Uncharacterized protein</fullName>
    </submittedName>
</protein>
<keyword evidence="2" id="KW-1133">Transmembrane helix</keyword>
<keyword evidence="4" id="KW-1185">Reference proteome</keyword>
<dbReference type="AlphaFoldDB" id="A0A9P8VFJ0"/>
<dbReference type="OrthoDB" id="3205825at2759"/>
<dbReference type="PANTHER" id="PTHR35179:SF1">
    <property type="entry name" value="INTEGRAL MEMBRANE PROTEIN"/>
    <property type="match status" value="1"/>
</dbReference>
<reference evidence="3" key="1">
    <citation type="journal article" date="2021" name="Nat. Commun.">
        <title>Genetic determinants of endophytism in the Arabidopsis root mycobiome.</title>
        <authorList>
            <person name="Mesny F."/>
            <person name="Miyauchi S."/>
            <person name="Thiergart T."/>
            <person name="Pickel B."/>
            <person name="Atanasova L."/>
            <person name="Karlsson M."/>
            <person name="Huettel B."/>
            <person name="Barry K.W."/>
            <person name="Haridas S."/>
            <person name="Chen C."/>
            <person name="Bauer D."/>
            <person name="Andreopoulos W."/>
            <person name="Pangilinan J."/>
            <person name="LaButti K."/>
            <person name="Riley R."/>
            <person name="Lipzen A."/>
            <person name="Clum A."/>
            <person name="Drula E."/>
            <person name="Henrissat B."/>
            <person name="Kohler A."/>
            <person name="Grigoriev I.V."/>
            <person name="Martin F.M."/>
            <person name="Hacquard S."/>
        </authorList>
    </citation>
    <scope>NUCLEOTIDE SEQUENCE</scope>
    <source>
        <strain evidence="3">MPI-SDFR-AT-0117</strain>
    </source>
</reference>
<feature type="compositionally biased region" description="Low complexity" evidence="1">
    <location>
        <begin position="337"/>
        <end position="348"/>
    </location>
</feature>
<dbReference type="Proteomes" id="UP000770015">
    <property type="component" value="Unassembled WGS sequence"/>
</dbReference>
<feature type="compositionally biased region" description="Basic and acidic residues" evidence="1">
    <location>
        <begin position="349"/>
        <end position="358"/>
    </location>
</feature>
<proteinExistence type="predicted"/>
<feature type="region of interest" description="Disordered" evidence="1">
    <location>
        <begin position="312"/>
        <end position="387"/>
    </location>
</feature>
<feature type="transmembrane region" description="Helical" evidence="2">
    <location>
        <begin position="20"/>
        <end position="41"/>
    </location>
</feature>
<feature type="transmembrane region" description="Helical" evidence="2">
    <location>
        <begin position="90"/>
        <end position="111"/>
    </location>
</feature>
<evidence type="ECO:0000256" key="2">
    <source>
        <dbReference type="SAM" id="Phobius"/>
    </source>
</evidence>
<organism evidence="3 4">
    <name type="scientific">Plectosphaerella plurivora</name>
    <dbReference type="NCBI Taxonomy" id="936078"/>
    <lineage>
        <taxon>Eukaryota</taxon>
        <taxon>Fungi</taxon>
        <taxon>Dikarya</taxon>
        <taxon>Ascomycota</taxon>
        <taxon>Pezizomycotina</taxon>
        <taxon>Sordariomycetes</taxon>
        <taxon>Hypocreomycetidae</taxon>
        <taxon>Glomerellales</taxon>
        <taxon>Plectosphaerellaceae</taxon>
        <taxon>Plectosphaerella</taxon>
    </lineage>
</organism>
<evidence type="ECO:0000313" key="4">
    <source>
        <dbReference type="Proteomes" id="UP000770015"/>
    </source>
</evidence>